<protein>
    <submittedName>
        <fullName evidence="2">Uncharacterized protein</fullName>
    </submittedName>
</protein>
<proteinExistence type="predicted"/>
<evidence type="ECO:0000256" key="1">
    <source>
        <dbReference type="SAM" id="MobiDB-lite"/>
    </source>
</evidence>
<keyword evidence="3" id="KW-1185">Reference proteome</keyword>
<evidence type="ECO:0000313" key="2">
    <source>
        <dbReference type="EMBL" id="CAL1671708.1"/>
    </source>
</evidence>
<comment type="caution">
    <text evidence="2">The sequence shown here is derived from an EMBL/GenBank/DDBJ whole genome shotgun (WGS) entry which is preliminary data.</text>
</comment>
<sequence length="159" mass="17924">MADTNDKPLSKKIKTDESKCVRCNRFIRKTAGPAKLINTREDAKKIHEDFELLVQVGDVLCQKCCSQLRLQKSITKRQLQKQTDELASKSNPRQNISLISEQEMPYEVVDQEPHSFTPPEQDTDSATPINSKSASQDSLTSFNQFSQSSTDDPSYVPAM</sequence>
<feature type="compositionally biased region" description="Polar residues" evidence="1">
    <location>
        <begin position="118"/>
        <end position="152"/>
    </location>
</feature>
<evidence type="ECO:0000313" key="3">
    <source>
        <dbReference type="Proteomes" id="UP001497644"/>
    </source>
</evidence>
<dbReference type="Proteomes" id="UP001497644">
    <property type="component" value="Unassembled WGS sequence"/>
</dbReference>
<feature type="compositionally biased region" description="Polar residues" evidence="1">
    <location>
        <begin position="88"/>
        <end position="100"/>
    </location>
</feature>
<accession>A0AAV2MW33</accession>
<dbReference type="EMBL" id="CAXIPU020000424">
    <property type="protein sequence ID" value="CAL1671708.1"/>
    <property type="molecule type" value="Genomic_DNA"/>
</dbReference>
<gene>
    <name evidence="2" type="ORF">LPLAT_LOCUS5137</name>
</gene>
<feature type="region of interest" description="Disordered" evidence="1">
    <location>
        <begin position="76"/>
        <end position="159"/>
    </location>
</feature>
<reference evidence="2" key="1">
    <citation type="submission" date="2024-04" db="EMBL/GenBank/DDBJ databases">
        <authorList>
            <consortium name="Molecular Ecology Group"/>
        </authorList>
    </citation>
    <scope>NUCLEOTIDE SEQUENCE</scope>
</reference>
<name>A0AAV2MW33_9HYME</name>
<organism evidence="2 3">
    <name type="scientific">Lasius platythorax</name>
    <dbReference type="NCBI Taxonomy" id="488582"/>
    <lineage>
        <taxon>Eukaryota</taxon>
        <taxon>Metazoa</taxon>
        <taxon>Ecdysozoa</taxon>
        <taxon>Arthropoda</taxon>
        <taxon>Hexapoda</taxon>
        <taxon>Insecta</taxon>
        <taxon>Pterygota</taxon>
        <taxon>Neoptera</taxon>
        <taxon>Endopterygota</taxon>
        <taxon>Hymenoptera</taxon>
        <taxon>Apocrita</taxon>
        <taxon>Aculeata</taxon>
        <taxon>Formicoidea</taxon>
        <taxon>Formicidae</taxon>
        <taxon>Formicinae</taxon>
        <taxon>Lasius</taxon>
        <taxon>Lasius</taxon>
    </lineage>
</organism>
<dbReference type="AlphaFoldDB" id="A0AAV2MW33"/>